<keyword evidence="2" id="KW-1133">Transmembrane helix</keyword>
<name>A0AA38H7B2_9TREE</name>
<feature type="compositionally biased region" description="Polar residues" evidence="1">
    <location>
        <begin position="998"/>
        <end position="1007"/>
    </location>
</feature>
<feature type="compositionally biased region" description="Low complexity" evidence="1">
    <location>
        <begin position="337"/>
        <end position="350"/>
    </location>
</feature>
<proteinExistence type="predicted"/>
<feature type="region of interest" description="Disordered" evidence="1">
    <location>
        <begin position="586"/>
        <end position="619"/>
    </location>
</feature>
<accession>A0AA38H7B2</accession>
<keyword evidence="2" id="KW-0812">Transmembrane</keyword>
<dbReference type="GeneID" id="77729473"/>
<feature type="compositionally biased region" description="Low complexity" evidence="1">
    <location>
        <begin position="605"/>
        <end position="619"/>
    </location>
</feature>
<protein>
    <submittedName>
        <fullName evidence="3">Uncharacterized protein</fullName>
    </submittedName>
</protein>
<dbReference type="RefSeq" id="XP_052943868.1">
    <property type="nucleotide sequence ID" value="XM_053090268.1"/>
</dbReference>
<dbReference type="Proteomes" id="UP001164286">
    <property type="component" value="Unassembled WGS sequence"/>
</dbReference>
<reference evidence="3" key="1">
    <citation type="journal article" date="2022" name="G3 (Bethesda)">
        <title>High quality genome of the basidiomycete yeast Dioszegia hungarica PDD-24b-2 isolated from cloud water.</title>
        <authorList>
            <person name="Jarrige D."/>
            <person name="Haridas S."/>
            <person name="Bleykasten-Grosshans C."/>
            <person name="Joly M."/>
            <person name="Nadalig T."/>
            <person name="Sancelme M."/>
            <person name="Vuilleumier S."/>
            <person name="Grigoriev I.V."/>
            <person name="Amato P."/>
            <person name="Bringel F."/>
        </authorList>
    </citation>
    <scope>NUCLEOTIDE SEQUENCE</scope>
    <source>
        <strain evidence="3">PDD-24b-2</strain>
    </source>
</reference>
<sequence length="1077" mass="115330">MGIGDLLDRSRSVLADAAEGVRGQLVELRHNDNPESYIGQLLGLEGDAVEGVHFDLVSFVPDAEDVIGVADTRWAGRLSRGLEMLGMRKVDVDLRQMLFWLGVLAVMMLVAVMTNPTEASFRTHLTELSFRRHLAAIRSTDDHPSDPTTSLPTATVPTSTGHTPHTDDRPDKSPIPSIVTGTDTPPIAPFRFSNHVAISLRTPMLYFRSLFFLSLAITSPIGPPAFLSDPPAAHLGKKGVVARETLVLYVGYLRYWVQIGVIPRKVEWAWKLVTEGSREKGKKRVQVERPGVLELRAMPGKDDASASTSSKGAVPLNPSKSNKLHRKPSNNDLHENLSLPLHSLPSIPIPTQSDSRRPSLVNLLPPPSTASEPADTPTLLALKSDLSRSQDTLLDLKNQLLSHEQTVSDAHANLQSTLDDLRNKRKEDDVERQELKGRTKTFEEQKRQAESARKEAEKRLRAAEAGRDGLLAKIEGAKKEMVDVRAQIAASERALRTVSEEGAKFLVQTREAVEGRKVELERLEEEMVQVEVEQEELGGKVREAEERLRATQESVEAAKKMGPEEEMMMMAAAYEAAAQEGYMYGQTQGTGTGQHTPAHPHSHGGHTPAPHPGGHNTHTANWASQAAAYMAEAGMPLLDQSYTARSTNPTPNPARTLQAADMKRLADLSGFEDFGPGPHPQVSGDGFGQVLGMAASRLNHTTPPAVDYASESDIYGLDPGSPNGGISTSFSANLLPQGLFRSLVGGDVTPIDDEAGSTLSEALNFDPPPMTLPVHSDALPVHDAAHDEHHHSGSEDEDEAEDIWRSPMTEPRLPAEPEHPVLPPPSARSKRFSFSRLLPPTSTPPAAHANPSILSGLPALPGSRRWFSGTNSASAENLHAFPLFQTNGSSDSLGNHASLGLGGDSPFAPSEKEKKQLAAKWGPLSKYRWAAPAGAAESPSGGGGGGGGGLGRSTSMDMGAPHTRGNSAPTPSGSPLPEAGTGTSPGQSWMARHLHVNGSGSPSSHANNVHAKSKSPLIPSPNRDSSDLLAEDELDFHSLMPAANALGSSADSKEDKKSFKFFSLRKSQGGAGSSPGS</sequence>
<feature type="region of interest" description="Disordered" evidence="1">
    <location>
        <begin position="421"/>
        <end position="455"/>
    </location>
</feature>
<feature type="region of interest" description="Disordered" evidence="1">
    <location>
        <begin position="932"/>
        <end position="1028"/>
    </location>
</feature>
<feature type="region of interest" description="Disordered" evidence="1">
    <location>
        <begin position="139"/>
        <end position="180"/>
    </location>
</feature>
<feature type="compositionally biased region" description="Polar residues" evidence="1">
    <location>
        <begin position="146"/>
        <end position="163"/>
    </location>
</feature>
<comment type="caution">
    <text evidence="3">The sequence shown here is derived from an EMBL/GenBank/DDBJ whole genome shotgun (WGS) entry which is preliminary data.</text>
</comment>
<feature type="compositionally biased region" description="Low complexity" evidence="1">
    <location>
        <begin position="586"/>
        <end position="597"/>
    </location>
</feature>
<keyword evidence="2" id="KW-0472">Membrane</keyword>
<feature type="transmembrane region" description="Helical" evidence="2">
    <location>
        <begin position="97"/>
        <end position="114"/>
    </location>
</feature>
<feature type="compositionally biased region" description="Gly residues" evidence="1">
    <location>
        <begin position="940"/>
        <end position="951"/>
    </location>
</feature>
<feature type="region of interest" description="Disordered" evidence="1">
    <location>
        <begin position="809"/>
        <end position="851"/>
    </location>
</feature>
<keyword evidence="4" id="KW-1185">Reference proteome</keyword>
<evidence type="ECO:0000256" key="1">
    <source>
        <dbReference type="SAM" id="MobiDB-lite"/>
    </source>
</evidence>
<evidence type="ECO:0000313" key="3">
    <source>
        <dbReference type="EMBL" id="KAI9634091.1"/>
    </source>
</evidence>
<dbReference type="AlphaFoldDB" id="A0AA38H7B2"/>
<feature type="region of interest" description="Disordered" evidence="1">
    <location>
        <begin position="279"/>
        <end position="375"/>
    </location>
</feature>
<dbReference type="EMBL" id="JAKWFO010000008">
    <property type="protein sequence ID" value="KAI9634091.1"/>
    <property type="molecule type" value="Genomic_DNA"/>
</dbReference>
<organism evidence="3 4">
    <name type="scientific">Dioszegia hungarica</name>
    <dbReference type="NCBI Taxonomy" id="4972"/>
    <lineage>
        <taxon>Eukaryota</taxon>
        <taxon>Fungi</taxon>
        <taxon>Dikarya</taxon>
        <taxon>Basidiomycota</taxon>
        <taxon>Agaricomycotina</taxon>
        <taxon>Tremellomycetes</taxon>
        <taxon>Tremellales</taxon>
        <taxon>Bulleribasidiaceae</taxon>
        <taxon>Dioszegia</taxon>
    </lineage>
</organism>
<evidence type="ECO:0000313" key="4">
    <source>
        <dbReference type="Proteomes" id="UP001164286"/>
    </source>
</evidence>
<feature type="compositionally biased region" description="Polar residues" evidence="1">
    <location>
        <begin position="964"/>
        <end position="973"/>
    </location>
</feature>
<gene>
    <name evidence="3" type="ORF">MKK02DRAFT_38763</name>
</gene>
<evidence type="ECO:0000256" key="2">
    <source>
        <dbReference type="SAM" id="Phobius"/>
    </source>
</evidence>